<dbReference type="PANTHER" id="PTHR30543">
    <property type="entry name" value="CHROMATE REDUCTASE"/>
    <property type="match status" value="1"/>
</dbReference>
<sequence>MTIRVKAIIGSTSSTSYNKRLVNFMKKRYADRLDITLVSINDVEMFSVDIESEPPVNARTFKEDVKDSDAVLFAVPEYNFSIPGAMKNALDWLSRGGEATLRDKPAFIVGSSMGVFGSVRAQIHLREILSNPGLSPLILPNNEVYIGSVHEKLNEQDELTDASTVAFLDSVVDNFVDFYERMTEMHASKKA</sequence>
<dbReference type="InterPro" id="IPR029039">
    <property type="entry name" value="Flavoprotein-like_sf"/>
</dbReference>
<proteinExistence type="inferred from homology"/>
<evidence type="ECO:0000259" key="2">
    <source>
        <dbReference type="Pfam" id="PF03358"/>
    </source>
</evidence>
<comment type="caution">
    <text evidence="3">The sequence shown here is derived from an EMBL/GenBank/DDBJ whole genome shotgun (WGS) entry which is preliminary data.</text>
</comment>
<dbReference type="PANTHER" id="PTHR30543:SF21">
    <property type="entry name" value="NAD(P)H-DEPENDENT FMN REDUCTASE LOT6"/>
    <property type="match status" value="1"/>
</dbReference>
<accession>A0ABR8PIT5</accession>
<dbReference type="InterPro" id="IPR050712">
    <property type="entry name" value="NAD(P)H-dep_reductase"/>
</dbReference>
<evidence type="ECO:0000313" key="4">
    <source>
        <dbReference type="Proteomes" id="UP000659496"/>
    </source>
</evidence>
<dbReference type="Gene3D" id="3.40.50.360">
    <property type="match status" value="1"/>
</dbReference>
<dbReference type="Pfam" id="PF03358">
    <property type="entry name" value="FMN_red"/>
    <property type="match status" value="1"/>
</dbReference>
<dbReference type="RefSeq" id="WP_191689229.1">
    <property type="nucleotide sequence ID" value="NZ_JACSQY010000004.1"/>
</dbReference>
<keyword evidence="4" id="KW-1185">Reference proteome</keyword>
<name>A0ABR8PIT5_9BACL</name>
<dbReference type="Proteomes" id="UP000659496">
    <property type="component" value="Unassembled WGS sequence"/>
</dbReference>
<organism evidence="3 4">
    <name type="scientific">Sporosarcina gallistercoris</name>
    <dbReference type="NCBI Taxonomy" id="2762245"/>
    <lineage>
        <taxon>Bacteria</taxon>
        <taxon>Bacillati</taxon>
        <taxon>Bacillota</taxon>
        <taxon>Bacilli</taxon>
        <taxon>Bacillales</taxon>
        <taxon>Caryophanaceae</taxon>
        <taxon>Sporosarcina</taxon>
    </lineage>
</organism>
<reference evidence="3 4" key="1">
    <citation type="submission" date="2020-08" db="EMBL/GenBank/DDBJ databases">
        <title>A Genomic Blueprint of the Chicken Gut Microbiome.</title>
        <authorList>
            <person name="Gilroy R."/>
            <person name="Ravi A."/>
            <person name="Getino M."/>
            <person name="Pursley I."/>
            <person name="Horton D.L."/>
            <person name="Alikhan N.-F."/>
            <person name="Baker D."/>
            <person name="Gharbi K."/>
            <person name="Hall N."/>
            <person name="Watson M."/>
            <person name="Adriaenssens E.M."/>
            <person name="Foster-Nyarko E."/>
            <person name="Jarju S."/>
            <person name="Secka A."/>
            <person name="Antonio M."/>
            <person name="Oren A."/>
            <person name="Chaudhuri R."/>
            <person name="La Ragione R.M."/>
            <person name="Hildebrand F."/>
            <person name="Pallen M.J."/>
        </authorList>
    </citation>
    <scope>NUCLEOTIDE SEQUENCE [LARGE SCALE GENOMIC DNA]</scope>
    <source>
        <strain evidence="3 4">Sa3CUA8</strain>
    </source>
</reference>
<evidence type="ECO:0000256" key="1">
    <source>
        <dbReference type="ARBA" id="ARBA00009428"/>
    </source>
</evidence>
<protein>
    <submittedName>
        <fullName evidence="3">NAD(P)H-dependent oxidoreductase</fullName>
    </submittedName>
</protein>
<gene>
    <name evidence="3" type="ORF">H9659_07025</name>
</gene>
<feature type="domain" description="NADPH-dependent FMN reductase-like" evidence="2">
    <location>
        <begin position="4"/>
        <end position="150"/>
    </location>
</feature>
<dbReference type="SUPFAM" id="SSF52218">
    <property type="entry name" value="Flavoproteins"/>
    <property type="match status" value="1"/>
</dbReference>
<evidence type="ECO:0000313" key="3">
    <source>
        <dbReference type="EMBL" id="MBD7908074.1"/>
    </source>
</evidence>
<dbReference type="EMBL" id="JACSQY010000004">
    <property type="protein sequence ID" value="MBD7908074.1"/>
    <property type="molecule type" value="Genomic_DNA"/>
</dbReference>
<dbReference type="InterPro" id="IPR005025">
    <property type="entry name" value="FMN_Rdtase-like_dom"/>
</dbReference>
<comment type="similarity">
    <text evidence="1">Belongs to the azoreductase type 2 family.</text>
</comment>